<feature type="compositionally biased region" description="Low complexity" evidence="4">
    <location>
        <begin position="109"/>
        <end position="119"/>
    </location>
</feature>
<comment type="caution">
    <text evidence="2">Lacks conserved residue(s) required for the propagation of feature annotation.</text>
</comment>
<evidence type="ECO:0000256" key="1">
    <source>
        <dbReference type="ARBA" id="ARBA00023125"/>
    </source>
</evidence>
<comment type="caution">
    <text evidence="5">The sequence shown here is derived from an EMBL/GenBank/DDBJ whole genome shotgun (WGS) entry which is preliminary data.</text>
</comment>
<evidence type="ECO:0000256" key="4">
    <source>
        <dbReference type="SAM" id="MobiDB-lite"/>
    </source>
</evidence>
<evidence type="ECO:0000313" key="5">
    <source>
        <dbReference type="EMBL" id="MEG9475750.1"/>
    </source>
</evidence>
<dbReference type="SUPFAM" id="SSF50249">
    <property type="entry name" value="Nucleic acid-binding proteins"/>
    <property type="match status" value="1"/>
</dbReference>
<sequence length="152" mass="16853">MAGINKVIILGRLGSDPELRTLPNGDPTAKISVATSTEWTDKVSGEKKQATEWHSIIAFRNLADIIGKYLKKGSQVYVEGKLRTRKWQAQDGTDRWTTEIIADQLQMLGSPNSGNSNNNWATEPPGNPPPANPYHQVMTESESQDFNDDIPF</sequence>
<keyword evidence="6" id="KW-1185">Reference proteome</keyword>
<evidence type="ECO:0000313" key="6">
    <source>
        <dbReference type="Proteomes" id="UP001432017"/>
    </source>
</evidence>
<dbReference type="Pfam" id="PF00436">
    <property type="entry name" value="SSB"/>
    <property type="match status" value="1"/>
</dbReference>
<feature type="region of interest" description="Disordered" evidence="4">
    <location>
        <begin position="107"/>
        <end position="152"/>
    </location>
</feature>
<dbReference type="NCBIfam" id="TIGR00621">
    <property type="entry name" value="ssb"/>
    <property type="match status" value="1"/>
</dbReference>
<accession>A0ABU7ZE42</accession>
<dbReference type="InterPro" id="IPR000424">
    <property type="entry name" value="Primosome_PriB/ssb"/>
</dbReference>
<dbReference type="InterPro" id="IPR012340">
    <property type="entry name" value="NA-bd_OB-fold"/>
</dbReference>
<keyword evidence="1 2" id="KW-0238">DNA-binding</keyword>
<evidence type="ECO:0000256" key="3">
    <source>
        <dbReference type="PIRNR" id="PIRNR002070"/>
    </source>
</evidence>
<feature type="compositionally biased region" description="Acidic residues" evidence="4">
    <location>
        <begin position="142"/>
        <end position="152"/>
    </location>
</feature>
<dbReference type="CDD" id="cd04496">
    <property type="entry name" value="SSB_OBF"/>
    <property type="match status" value="1"/>
</dbReference>
<comment type="subunit">
    <text evidence="2">Homotetramer.</text>
</comment>
<dbReference type="PANTHER" id="PTHR10302">
    <property type="entry name" value="SINGLE-STRANDED DNA-BINDING PROTEIN"/>
    <property type="match status" value="1"/>
</dbReference>
<name>A0ABU7ZE42_9PAST</name>
<dbReference type="GO" id="GO:0003677">
    <property type="term" value="F:DNA binding"/>
    <property type="evidence" value="ECO:0007669"/>
    <property type="project" value="UniProtKB-KW"/>
</dbReference>
<evidence type="ECO:0000256" key="2">
    <source>
        <dbReference type="HAMAP-Rule" id="MF_00984"/>
    </source>
</evidence>
<reference evidence="5" key="1">
    <citation type="submission" date="2023-12" db="EMBL/GenBank/DDBJ databases">
        <title>Mannheima indologenes sp. nov. proposed for Clade V organisms of Mannheimia.</title>
        <authorList>
            <person name="Christensen H."/>
        </authorList>
    </citation>
    <scope>NUCLEOTIDE SEQUENCE</scope>
    <source>
        <strain evidence="5">M14.4</strain>
    </source>
</reference>
<organism evidence="5 6">
    <name type="scientific">Mannheimia indoligenes</name>
    <dbReference type="NCBI Taxonomy" id="3103145"/>
    <lineage>
        <taxon>Bacteria</taxon>
        <taxon>Pseudomonadati</taxon>
        <taxon>Pseudomonadota</taxon>
        <taxon>Gammaproteobacteria</taxon>
        <taxon>Pasteurellales</taxon>
        <taxon>Pasteurellaceae</taxon>
        <taxon>Mannheimia</taxon>
    </lineage>
</organism>
<protein>
    <recommendedName>
        <fullName evidence="2 3">Single-stranded DNA-binding protein</fullName>
        <shortName evidence="2">SSB</shortName>
    </recommendedName>
</protein>
<dbReference type="PIRSF" id="PIRSF002070">
    <property type="entry name" value="SSB"/>
    <property type="match status" value="1"/>
</dbReference>
<dbReference type="InterPro" id="IPR011344">
    <property type="entry name" value="ssDNA-bd"/>
</dbReference>
<dbReference type="RefSeq" id="WP_283385772.1">
    <property type="nucleotide sequence ID" value="NZ_JBAJJM010000007.1"/>
</dbReference>
<dbReference type="Proteomes" id="UP001432017">
    <property type="component" value="Unassembled WGS sequence"/>
</dbReference>
<dbReference type="PROSITE" id="PS50935">
    <property type="entry name" value="SSB"/>
    <property type="match status" value="1"/>
</dbReference>
<gene>
    <name evidence="5" type="primary">ssb</name>
    <name evidence="5" type="ORF">V6W77_05615</name>
</gene>
<proteinExistence type="inferred from homology"/>
<dbReference type="PANTHER" id="PTHR10302:SF27">
    <property type="entry name" value="SINGLE-STRANDED DNA-BINDING PROTEIN"/>
    <property type="match status" value="1"/>
</dbReference>
<dbReference type="HAMAP" id="MF_00984">
    <property type="entry name" value="SSB"/>
    <property type="match status" value="1"/>
</dbReference>
<dbReference type="EMBL" id="JBAJJM010000007">
    <property type="protein sequence ID" value="MEG9475750.1"/>
    <property type="molecule type" value="Genomic_DNA"/>
</dbReference>
<dbReference type="Gene3D" id="2.40.50.140">
    <property type="entry name" value="Nucleic acid-binding proteins"/>
    <property type="match status" value="1"/>
</dbReference>